<feature type="transmembrane region" description="Helical" evidence="6">
    <location>
        <begin position="37"/>
        <end position="56"/>
    </location>
</feature>
<feature type="transmembrane region" description="Helical" evidence="6">
    <location>
        <begin position="219"/>
        <end position="239"/>
    </location>
</feature>
<evidence type="ECO:0000256" key="3">
    <source>
        <dbReference type="ARBA" id="ARBA00022692"/>
    </source>
</evidence>
<keyword evidence="5 6" id="KW-0472">Membrane</keyword>
<feature type="transmembrane region" description="Helical" evidence="6">
    <location>
        <begin position="101"/>
        <end position="120"/>
    </location>
</feature>
<dbReference type="InterPro" id="IPR037185">
    <property type="entry name" value="EmrE-like"/>
</dbReference>
<dbReference type="STRING" id="1513896.SAMN05660841_03666"/>
<evidence type="ECO:0000256" key="6">
    <source>
        <dbReference type="SAM" id="Phobius"/>
    </source>
</evidence>
<feature type="transmembrane region" description="Helical" evidence="6">
    <location>
        <begin position="251"/>
        <end position="269"/>
    </location>
</feature>
<dbReference type="RefSeq" id="WP_079645313.1">
    <property type="nucleotide sequence ID" value="NZ_FUZF01000020.1"/>
</dbReference>
<dbReference type="PANTHER" id="PTHR32322">
    <property type="entry name" value="INNER MEMBRANE TRANSPORTER"/>
    <property type="match status" value="1"/>
</dbReference>
<sequence length="298" mass="32713">MVISKTFKGFILAILAASLWGISGTFGQFLFQQRGINVEWLITVRMLSTGTLLLLFALLKGDNINHIWKNKRDSKQLLIFSILGMLAVQYTYFAAIKHSNAATATVLQYLAPILIALYLTLKNQRLPVPMEYLSIFLAVSGTFLLVTHGNPTTLLISNTALFLGIASALALAFYSLYPIRLLNSHSAALVIGWAMLVGGTGLAFIKAPWEIEGVWDTHTYVYVGFIIFFGTLVPFYAYLTAVKLIGAQKTSLLASAEPLSATIIAVLWLQVPFTSIDWIGSLCIVSTIFLLTIAKPSR</sequence>
<feature type="transmembrane region" description="Helical" evidence="6">
    <location>
        <begin position="275"/>
        <end position="294"/>
    </location>
</feature>
<dbReference type="Proteomes" id="UP000190150">
    <property type="component" value="Unassembled WGS sequence"/>
</dbReference>
<evidence type="ECO:0000313" key="9">
    <source>
        <dbReference type="Proteomes" id="UP000190150"/>
    </source>
</evidence>
<dbReference type="OrthoDB" id="9810818at2"/>
<keyword evidence="9" id="KW-1185">Reference proteome</keyword>
<dbReference type="PANTHER" id="PTHR32322:SF18">
    <property type="entry name" value="S-ADENOSYLMETHIONINE_S-ADENOSYLHOMOCYSTEINE TRANSPORTER"/>
    <property type="match status" value="1"/>
</dbReference>
<evidence type="ECO:0000259" key="7">
    <source>
        <dbReference type="Pfam" id="PF00892"/>
    </source>
</evidence>
<organism evidence="8 9">
    <name type="scientific">Sphingobacterium nematocida</name>
    <dbReference type="NCBI Taxonomy" id="1513896"/>
    <lineage>
        <taxon>Bacteria</taxon>
        <taxon>Pseudomonadati</taxon>
        <taxon>Bacteroidota</taxon>
        <taxon>Sphingobacteriia</taxon>
        <taxon>Sphingobacteriales</taxon>
        <taxon>Sphingobacteriaceae</taxon>
        <taxon>Sphingobacterium</taxon>
    </lineage>
</organism>
<dbReference type="AlphaFoldDB" id="A0A1T5G097"/>
<name>A0A1T5G097_9SPHI</name>
<dbReference type="SUPFAM" id="SSF103481">
    <property type="entry name" value="Multidrug resistance efflux transporter EmrE"/>
    <property type="match status" value="2"/>
</dbReference>
<feature type="domain" description="EamA" evidence="7">
    <location>
        <begin position="160"/>
        <end position="292"/>
    </location>
</feature>
<feature type="transmembrane region" description="Helical" evidence="6">
    <location>
        <begin position="188"/>
        <end position="207"/>
    </location>
</feature>
<feature type="transmembrane region" description="Helical" evidence="6">
    <location>
        <begin position="155"/>
        <end position="176"/>
    </location>
</feature>
<evidence type="ECO:0000256" key="1">
    <source>
        <dbReference type="ARBA" id="ARBA00004651"/>
    </source>
</evidence>
<proteinExistence type="predicted"/>
<dbReference type="InterPro" id="IPR050638">
    <property type="entry name" value="AA-Vitamin_Transporters"/>
</dbReference>
<protein>
    <submittedName>
        <fullName evidence="8">Permease of the drug/metabolite transporter (DMT) superfamily</fullName>
    </submittedName>
</protein>
<gene>
    <name evidence="8" type="ORF">SAMN05660841_03666</name>
</gene>
<dbReference type="EMBL" id="FUZF01000020">
    <property type="protein sequence ID" value="SKC01915.1"/>
    <property type="molecule type" value="Genomic_DNA"/>
</dbReference>
<keyword evidence="4 6" id="KW-1133">Transmembrane helix</keyword>
<feature type="domain" description="EamA" evidence="7">
    <location>
        <begin position="8"/>
        <end position="146"/>
    </location>
</feature>
<evidence type="ECO:0000256" key="5">
    <source>
        <dbReference type="ARBA" id="ARBA00023136"/>
    </source>
</evidence>
<evidence type="ECO:0000313" key="8">
    <source>
        <dbReference type="EMBL" id="SKC01915.1"/>
    </source>
</evidence>
<comment type="subcellular location">
    <subcellularLocation>
        <location evidence="1">Cell membrane</location>
        <topology evidence="1">Multi-pass membrane protein</topology>
    </subcellularLocation>
</comment>
<dbReference type="InterPro" id="IPR000620">
    <property type="entry name" value="EamA_dom"/>
</dbReference>
<dbReference type="Pfam" id="PF00892">
    <property type="entry name" value="EamA"/>
    <property type="match status" value="2"/>
</dbReference>
<evidence type="ECO:0000256" key="4">
    <source>
        <dbReference type="ARBA" id="ARBA00022989"/>
    </source>
</evidence>
<evidence type="ECO:0000256" key="2">
    <source>
        <dbReference type="ARBA" id="ARBA00022475"/>
    </source>
</evidence>
<feature type="transmembrane region" description="Helical" evidence="6">
    <location>
        <begin position="77"/>
        <end position="95"/>
    </location>
</feature>
<dbReference type="GO" id="GO:0005886">
    <property type="term" value="C:plasma membrane"/>
    <property type="evidence" value="ECO:0007669"/>
    <property type="project" value="UniProtKB-SubCell"/>
</dbReference>
<reference evidence="9" key="1">
    <citation type="submission" date="2017-02" db="EMBL/GenBank/DDBJ databases">
        <authorList>
            <person name="Varghese N."/>
            <person name="Submissions S."/>
        </authorList>
    </citation>
    <scope>NUCLEOTIDE SEQUENCE [LARGE SCALE GENOMIC DNA]</scope>
    <source>
        <strain evidence="9">DSM 24091</strain>
    </source>
</reference>
<keyword evidence="3 6" id="KW-0812">Transmembrane</keyword>
<accession>A0A1T5G097</accession>
<feature type="transmembrane region" description="Helical" evidence="6">
    <location>
        <begin position="132"/>
        <end position="149"/>
    </location>
</feature>
<keyword evidence="2" id="KW-1003">Cell membrane</keyword>